<dbReference type="GO" id="GO:0000976">
    <property type="term" value="F:transcription cis-regulatory region binding"/>
    <property type="evidence" value="ECO:0007669"/>
    <property type="project" value="TreeGrafter"/>
</dbReference>
<evidence type="ECO:0000256" key="4">
    <source>
        <dbReference type="ARBA" id="ARBA00023163"/>
    </source>
</evidence>
<dbReference type="HOGENOM" id="CLU_039613_6_1_3"/>
<reference evidence="6 7" key="1">
    <citation type="submission" date="2012-06" db="EMBL/GenBank/DDBJ databases">
        <title>Finished chromosome of genome of Microcoleus sp. PCC 7113.</title>
        <authorList>
            <consortium name="US DOE Joint Genome Institute"/>
            <person name="Gugger M."/>
            <person name="Coursin T."/>
            <person name="Rippka R."/>
            <person name="Tandeau De Marsac N."/>
            <person name="Huntemann M."/>
            <person name="Wei C.-L."/>
            <person name="Han J."/>
            <person name="Detter J.C."/>
            <person name="Han C."/>
            <person name="Tapia R."/>
            <person name="Chen A."/>
            <person name="Kyrpides N."/>
            <person name="Mavromatis K."/>
            <person name="Markowitz V."/>
            <person name="Szeto E."/>
            <person name="Ivanova N."/>
            <person name="Pagani I."/>
            <person name="Pati A."/>
            <person name="Goodwin L."/>
            <person name="Nordberg H.P."/>
            <person name="Cantor M.N."/>
            <person name="Hua S.X."/>
            <person name="Woyke T."/>
            <person name="Kerfeld C.A."/>
        </authorList>
    </citation>
    <scope>NUCLEOTIDE SEQUENCE [LARGE SCALE GENOMIC DNA]</scope>
    <source>
        <strain evidence="6 7">PCC 7113</strain>
    </source>
</reference>
<keyword evidence="4" id="KW-0804">Transcription</keyword>
<name>K9WJA8_9CYAN</name>
<dbReference type="GO" id="GO:0003700">
    <property type="term" value="F:DNA-binding transcription factor activity"/>
    <property type="evidence" value="ECO:0007669"/>
    <property type="project" value="InterPro"/>
</dbReference>
<dbReference type="PROSITE" id="PS50931">
    <property type="entry name" value="HTH_LYSR"/>
    <property type="match status" value="1"/>
</dbReference>
<evidence type="ECO:0000313" key="7">
    <source>
        <dbReference type="Proteomes" id="UP000010471"/>
    </source>
</evidence>
<dbReference type="InterPro" id="IPR036390">
    <property type="entry name" value="WH_DNA-bd_sf"/>
</dbReference>
<dbReference type="AlphaFoldDB" id="K9WJA8"/>
<dbReference type="KEGG" id="mic:Mic7113_4200"/>
<dbReference type="EMBL" id="CP003630">
    <property type="protein sequence ID" value="AFZ19901.1"/>
    <property type="molecule type" value="Genomic_DNA"/>
</dbReference>
<dbReference type="eggNOG" id="COG0583">
    <property type="taxonomic scope" value="Bacteria"/>
</dbReference>
<dbReference type="SUPFAM" id="SSF46785">
    <property type="entry name" value="Winged helix' DNA-binding domain"/>
    <property type="match status" value="1"/>
</dbReference>
<dbReference type="RefSeq" id="WP_015184037.1">
    <property type="nucleotide sequence ID" value="NC_019738.1"/>
</dbReference>
<sequence length="319" mass="35769">MKQSTLHQLKVFEAVARHNSFTRAAEELFLTQPTVSMQVKQLTKAVGMPLFDQVGKRLYLTQAGEELVKTCREVFEKLDQFEMTIADLKGLKQGRLRLAVITTAKYFVPRLLGPFCKRYPGIDVSLQVTNHEHILNRLNENLDDLYVMSQLPDSIEVTYKRILDNPLVVLAPANHPLAQEKNIPIERIAAEPFIMREPGSGTRKAVQSLFDEHKLSLKVQLDLGSNEAIKQAIAGGLGISILSLHTIALEGPISQLAVLDAQHFPIERYWYAIYPNGKQLSIVARTFLDYLLTEGKQVAEQTSGRKVSQSGFSGQEQNC</sequence>
<feature type="domain" description="HTH lysR-type" evidence="5">
    <location>
        <begin position="1"/>
        <end position="61"/>
    </location>
</feature>
<evidence type="ECO:0000313" key="6">
    <source>
        <dbReference type="EMBL" id="AFZ19901.1"/>
    </source>
</evidence>
<dbReference type="OrthoDB" id="9785745at2"/>
<dbReference type="Gene3D" id="3.40.190.290">
    <property type="match status" value="1"/>
</dbReference>
<dbReference type="SUPFAM" id="SSF53850">
    <property type="entry name" value="Periplasmic binding protein-like II"/>
    <property type="match status" value="1"/>
</dbReference>
<evidence type="ECO:0000256" key="1">
    <source>
        <dbReference type="ARBA" id="ARBA00009437"/>
    </source>
</evidence>
<evidence type="ECO:0000256" key="2">
    <source>
        <dbReference type="ARBA" id="ARBA00023015"/>
    </source>
</evidence>
<evidence type="ECO:0000256" key="3">
    <source>
        <dbReference type="ARBA" id="ARBA00023125"/>
    </source>
</evidence>
<keyword evidence="3" id="KW-0238">DNA-binding</keyword>
<dbReference type="Gene3D" id="1.10.10.10">
    <property type="entry name" value="Winged helix-like DNA-binding domain superfamily/Winged helix DNA-binding domain"/>
    <property type="match status" value="1"/>
</dbReference>
<dbReference type="CDD" id="cd08419">
    <property type="entry name" value="PBP2_CbbR_RubisCO_like"/>
    <property type="match status" value="1"/>
</dbReference>
<dbReference type="PANTHER" id="PTHR30126">
    <property type="entry name" value="HTH-TYPE TRANSCRIPTIONAL REGULATOR"/>
    <property type="match status" value="1"/>
</dbReference>
<dbReference type="STRING" id="1173027.Mic7113_4200"/>
<dbReference type="Proteomes" id="UP000010471">
    <property type="component" value="Chromosome"/>
</dbReference>
<gene>
    <name evidence="6" type="ORF">Mic7113_4200</name>
</gene>
<dbReference type="PATRIC" id="fig|1173027.3.peg.4639"/>
<dbReference type="Pfam" id="PF00126">
    <property type="entry name" value="HTH_1"/>
    <property type="match status" value="1"/>
</dbReference>
<comment type="similarity">
    <text evidence="1">Belongs to the LysR transcriptional regulatory family.</text>
</comment>
<dbReference type="Pfam" id="PF03466">
    <property type="entry name" value="LysR_substrate"/>
    <property type="match status" value="1"/>
</dbReference>
<dbReference type="InterPro" id="IPR005119">
    <property type="entry name" value="LysR_subst-bd"/>
</dbReference>
<organism evidence="6 7">
    <name type="scientific">Allocoleopsis franciscana PCC 7113</name>
    <dbReference type="NCBI Taxonomy" id="1173027"/>
    <lineage>
        <taxon>Bacteria</taxon>
        <taxon>Bacillati</taxon>
        <taxon>Cyanobacteriota</taxon>
        <taxon>Cyanophyceae</taxon>
        <taxon>Coleofasciculales</taxon>
        <taxon>Coleofasciculaceae</taxon>
        <taxon>Allocoleopsis</taxon>
        <taxon>Allocoleopsis franciscana</taxon>
    </lineage>
</organism>
<dbReference type="PANTHER" id="PTHR30126:SF5">
    <property type="entry name" value="HTH-TYPE TRANSCRIPTIONAL ACTIVATOR CMPR"/>
    <property type="match status" value="1"/>
</dbReference>
<dbReference type="InterPro" id="IPR036388">
    <property type="entry name" value="WH-like_DNA-bd_sf"/>
</dbReference>
<keyword evidence="7" id="KW-1185">Reference proteome</keyword>
<evidence type="ECO:0000259" key="5">
    <source>
        <dbReference type="PROSITE" id="PS50931"/>
    </source>
</evidence>
<dbReference type="FunFam" id="1.10.10.10:FF:000001">
    <property type="entry name" value="LysR family transcriptional regulator"/>
    <property type="match status" value="1"/>
</dbReference>
<keyword evidence="2" id="KW-0805">Transcription regulation</keyword>
<dbReference type="PRINTS" id="PR00039">
    <property type="entry name" value="HTHLYSR"/>
</dbReference>
<dbReference type="InterPro" id="IPR000847">
    <property type="entry name" value="LysR_HTH_N"/>
</dbReference>
<accession>K9WJA8</accession>
<proteinExistence type="inferred from homology"/>
<protein>
    <submittedName>
        <fullName evidence="6">Transcriptional regulator</fullName>
    </submittedName>
</protein>